<dbReference type="PANTHER" id="PTHR33295:SF20">
    <property type="entry name" value="ATPASE"/>
    <property type="match status" value="1"/>
</dbReference>
<accession>A0A8T3VT46</accession>
<dbReference type="InterPro" id="IPR027417">
    <property type="entry name" value="P-loop_NTPase"/>
</dbReference>
<dbReference type="Proteomes" id="UP000713479">
    <property type="component" value="Unassembled WGS sequence"/>
</dbReference>
<keyword evidence="3" id="KW-0067">ATP-binding</keyword>
<dbReference type="InterPro" id="IPR025420">
    <property type="entry name" value="DUF4143"/>
</dbReference>
<dbReference type="Pfam" id="PF13173">
    <property type="entry name" value="AAA_14"/>
    <property type="match status" value="1"/>
</dbReference>
<proteinExistence type="predicted"/>
<organism evidence="3 4">
    <name type="scientific">Methanobrevibacter millerae</name>
    <dbReference type="NCBI Taxonomy" id="230361"/>
    <lineage>
        <taxon>Archaea</taxon>
        <taxon>Methanobacteriati</taxon>
        <taxon>Methanobacteriota</taxon>
        <taxon>Methanomada group</taxon>
        <taxon>Methanobacteria</taxon>
        <taxon>Methanobacteriales</taxon>
        <taxon>Methanobacteriaceae</taxon>
        <taxon>Methanobrevibacter</taxon>
    </lineage>
</organism>
<reference evidence="3" key="1">
    <citation type="submission" date="2019-04" db="EMBL/GenBank/DDBJ databases">
        <title>Evolution of Biomass-Degrading Anaerobic Consortia Revealed by Metagenomics.</title>
        <authorList>
            <person name="Peng X."/>
        </authorList>
    </citation>
    <scope>NUCLEOTIDE SEQUENCE</scope>
    <source>
        <strain evidence="3">SIG13</strain>
    </source>
</reference>
<feature type="domain" description="DUF4143" evidence="2">
    <location>
        <begin position="197"/>
        <end position="344"/>
    </location>
</feature>
<evidence type="ECO:0000259" key="2">
    <source>
        <dbReference type="Pfam" id="PF13635"/>
    </source>
</evidence>
<comment type="caution">
    <text evidence="3">The sequence shown here is derived from an EMBL/GenBank/DDBJ whole genome shotgun (WGS) entry which is preliminary data.</text>
</comment>
<evidence type="ECO:0000313" key="3">
    <source>
        <dbReference type="EMBL" id="MBE6511226.1"/>
    </source>
</evidence>
<evidence type="ECO:0000259" key="1">
    <source>
        <dbReference type="Pfam" id="PF13173"/>
    </source>
</evidence>
<dbReference type="PANTHER" id="PTHR33295">
    <property type="entry name" value="ATPASE"/>
    <property type="match status" value="1"/>
</dbReference>
<gene>
    <name evidence="3" type="ORF">E7Z74_08225</name>
</gene>
<dbReference type="InterPro" id="IPR041682">
    <property type="entry name" value="AAA_14"/>
</dbReference>
<keyword evidence="3" id="KW-0547">Nucleotide-binding</keyword>
<feature type="domain" description="AAA" evidence="1">
    <location>
        <begin position="20"/>
        <end position="150"/>
    </location>
</feature>
<name>A0A8T3VT46_9EURY</name>
<dbReference type="EMBL" id="SUTF01000011">
    <property type="protein sequence ID" value="MBE6511226.1"/>
    <property type="molecule type" value="Genomic_DNA"/>
</dbReference>
<dbReference type="GO" id="GO:0005524">
    <property type="term" value="F:ATP binding"/>
    <property type="evidence" value="ECO:0007669"/>
    <property type="project" value="UniProtKB-KW"/>
</dbReference>
<dbReference type="Pfam" id="PF13635">
    <property type="entry name" value="DUF4143"/>
    <property type="match status" value="1"/>
</dbReference>
<dbReference type="SUPFAM" id="SSF52540">
    <property type="entry name" value="P-loop containing nucleoside triphosphate hydrolases"/>
    <property type="match status" value="1"/>
</dbReference>
<dbReference type="AlphaFoldDB" id="A0A8T3VT46"/>
<protein>
    <submittedName>
        <fullName evidence="3">ATP-binding protein</fullName>
    </submittedName>
</protein>
<evidence type="ECO:0000313" key="4">
    <source>
        <dbReference type="Proteomes" id="UP000713479"/>
    </source>
</evidence>
<sequence length="399" mass="46911">MVKRDLYLNRISSLIDKDIIKVIVGVRRCGKSYMFNLIINELIGRGIDKDNIILINFESAKYRNVSNPRELDLFVRDLTKDIEGKIYLFFDEIQNVDEWEKSINSFRVDYDCDIYLTGSNSKLLSGELATHLAGRYMEIKMYPFSFKEYLDYKKISPNKKAFTDYLTYGGFPFLLSLESEIDKTEYLNDIFNSIFLKDIIERFSIRDTSLLTRIVDFILDSTGKIVSSKSISDYLRTKEKIKVSPKTVYNYLDYLTNACLLYKVQREDIEGKKILSINEKYYCVDQGFNQVRIGRNQLNNSKIMENIVYFELLRRGYEITIGCVGDYEIDFVCKKMGEKIYVQVTRELTSEDTIEREFRPLLMVKDNYPKYVISTDEFDMSHDGIKHMNILDFLLDDKI</sequence>